<accession>A7S621</accession>
<evidence type="ECO:0000256" key="4">
    <source>
        <dbReference type="SAM" id="Phobius"/>
    </source>
</evidence>
<dbReference type="PhylomeDB" id="A7S621"/>
<feature type="transmembrane region" description="Helical" evidence="4">
    <location>
        <begin position="114"/>
        <end position="134"/>
    </location>
</feature>
<feature type="transmembrane region" description="Helical" evidence="4">
    <location>
        <begin position="357"/>
        <end position="375"/>
    </location>
</feature>
<dbReference type="OrthoDB" id="18420at2759"/>
<keyword evidence="1 4" id="KW-0812">Transmembrane</keyword>
<keyword evidence="6" id="KW-1185">Reference proteome</keyword>
<dbReference type="PANTHER" id="PTHR23121">
    <property type="entry name" value="SODIUM-DEPENDENT GLUCOSE TRANSPORTER 1"/>
    <property type="match status" value="1"/>
</dbReference>
<feature type="transmembrane region" description="Helical" evidence="4">
    <location>
        <begin position="174"/>
        <end position="198"/>
    </location>
</feature>
<dbReference type="KEGG" id="nve:5512642"/>
<evidence type="ECO:0000256" key="2">
    <source>
        <dbReference type="ARBA" id="ARBA00022989"/>
    </source>
</evidence>
<name>A7S621_NEMVE</name>
<feature type="transmembrane region" description="Helical" evidence="4">
    <location>
        <begin position="324"/>
        <end position="345"/>
    </location>
</feature>
<dbReference type="AlphaFoldDB" id="A7S621"/>
<feature type="non-terminal residue" evidence="5">
    <location>
        <position position="1"/>
    </location>
</feature>
<gene>
    <name evidence="5" type="ORF">NEMVEDRAFT_v1g33187</name>
</gene>
<keyword evidence="3 4" id="KW-0472">Membrane</keyword>
<feature type="transmembrane region" description="Helical" evidence="4">
    <location>
        <begin position="53"/>
        <end position="70"/>
    </location>
</feature>
<feature type="transmembrane region" description="Helical" evidence="4">
    <location>
        <begin position="219"/>
        <end position="239"/>
    </location>
</feature>
<reference evidence="5 6" key="1">
    <citation type="journal article" date="2007" name="Science">
        <title>Sea anemone genome reveals ancestral eumetazoan gene repertoire and genomic organization.</title>
        <authorList>
            <person name="Putnam N.H."/>
            <person name="Srivastava M."/>
            <person name="Hellsten U."/>
            <person name="Dirks B."/>
            <person name="Chapman J."/>
            <person name="Salamov A."/>
            <person name="Terry A."/>
            <person name="Shapiro H."/>
            <person name="Lindquist E."/>
            <person name="Kapitonov V.V."/>
            <person name="Jurka J."/>
            <person name="Genikhovich G."/>
            <person name="Grigoriev I.V."/>
            <person name="Lucas S.M."/>
            <person name="Steele R.E."/>
            <person name="Finnerty J.R."/>
            <person name="Technau U."/>
            <person name="Martindale M.Q."/>
            <person name="Rokhsar D.S."/>
        </authorList>
    </citation>
    <scope>NUCLEOTIDE SEQUENCE [LARGE SCALE GENOMIC DNA]</scope>
    <source>
        <strain evidence="6">CH2 X CH6</strain>
    </source>
</reference>
<evidence type="ECO:0000313" key="6">
    <source>
        <dbReference type="Proteomes" id="UP000001593"/>
    </source>
</evidence>
<dbReference type="HOGENOM" id="CLU_028923_2_1_1"/>
<evidence type="ECO:0000256" key="1">
    <source>
        <dbReference type="ARBA" id="ARBA00022692"/>
    </source>
</evidence>
<dbReference type="eggNOG" id="ENOG502R5UW">
    <property type="taxonomic scope" value="Eukaryota"/>
</dbReference>
<proteinExistence type="predicted"/>
<dbReference type="InterPro" id="IPR036259">
    <property type="entry name" value="MFS_trans_sf"/>
</dbReference>
<organism evidence="5 6">
    <name type="scientific">Nematostella vectensis</name>
    <name type="common">Starlet sea anemone</name>
    <dbReference type="NCBI Taxonomy" id="45351"/>
    <lineage>
        <taxon>Eukaryota</taxon>
        <taxon>Metazoa</taxon>
        <taxon>Cnidaria</taxon>
        <taxon>Anthozoa</taxon>
        <taxon>Hexacorallia</taxon>
        <taxon>Actiniaria</taxon>
        <taxon>Edwardsiidae</taxon>
        <taxon>Nematostella</taxon>
    </lineage>
</organism>
<feature type="non-terminal residue" evidence="5">
    <location>
        <position position="376"/>
    </location>
</feature>
<protein>
    <recommendedName>
        <fullName evidence="7">Sodium-dependent glucose transporter 1</fullName>
    </recommendedName>
</protein>
<dbReference type="FunFam" id="1.20.1250.20:FF:001147">
    <property type="entry name" value="Predicted protein"/>
    <property type="match status" value="1"/>
</dbReference>
<dbReference type="OMA" id="MYERVPF"/>
<feature type="transmembrane region" description="Helical" evidence="4">
    <location>
        <begin position="27"/>
        <end position="46"/>
    </location>
</feature>
<dbReference type="Gene3D" id="1.20.1250.20">
    <property type="entry name" value="MFS general substrate transporter like domains"/>
    <property type="match status" value="2"/>
</dbReference>
<keyword evidence="2 4" id="KW-1133">Transmembrane helix</keyword>
<feature type="transmembrane region" description="Helical" evidence="4">
    <location>
        <begin position="76"/>
        <end position="93"/>
    </location>
</feature>
<sequence length="376" mass="39816">GITSALFGPSLFDLAYKTRSQIHDMSFVFTARSVGYLIGSVAGGWLYDKLDGYLVIGLVSLLGALFSIVMPLVGNIYGLIFVACLASIGNGALDTDGNALMLLLWPGHGPYMQLLHFTFAVGSFFSPLLVKPFLLPDSITNPDIYSPTNNTSGSLNVTGNSVTEHSIGAIPLTWAYIIGSFPQLAAGVVFLCFAFFKSCKEEYVKKEKRIVASSGQSGAVYKAVILTMFFFLFLLYVGMETGYGGFIFTFAVKAKPSMTKSSAANLNSGYWGSFAFARLLSVPLAKYVKPGHMIIGDFIGTTIAAGILVSMSSQGCDAASIPRLWAGTIILGMSAASVFPAALSWAELFLDVSGKTASVFLVGACVGDMAVPLLVG</sequence>
<evidence type="ECO:0008006" key="7">
    <source>
        <dbReference type="Google" id="ProtNLM"/>
    </source>
</evidence>
<dbReference type="SUPFAM" id="SSF103473">
    <property type="entry name" value="MFS general substrate transporter"/>
    <property type="match status" value="1"/>
</dbReference>
<dbReference type="PANTHER" id="PTHR23121:SF9">
    <property type="entry name" value="SODIUM-DEPENDENT GLUCOSE TRANSPORTER 1"/>
    <property type="match status" value="1"/>
</dbReference>
<dbReference type="EMBL" id="DS469585">
    <property type="protein sequence ID" value="EDO40861.1"/>
    <property type="molecule type" value="Genomic_DNA"/>
</dbReference>
<feature type="transmembrane region" description="Helical" evidence="4">
    <location>
        <begin position="293"/>
        <end position="312"/>
    </location>
</feature>
<evidence type="ECO:0000256" key="3">
    <source>
        <dbReference type="ARBA" id="ARBA00023136"/>
    </source>
</evidence>
<evidence type="ECO:0000313" key="5">
    <source>
        <dbReference type="EMBL" id="EDO40861.1"/>
    </source>
</evidence>
<dbReference type="InParanoid" id="A7S621"/>
<dbReference type="Proteomes" id="UP000001593">
    <property type="component" value="Unassembled WGS sequence"/>
</dbReference>